<evidence type="ECO:0000256" key="6">
    <source>
        <dbReference type="ARBA" id="ARBA00022989"/>
    </source>
</evidence>
<dbReference type="EMBL" id="SHKW01000001">
    <property type="protein sequence ID" value="RZU39558.1"/>
    <property type="molecule type" value="Genomic_DNA"/>
</dbReference>
<dbReference type="InterPro" id="IPR004131">
    <property type="entry name" value="PPase-energised_H-pump"/>
</dbReference>
<keyword evidence="5 9" id="KW-1278">Translocase</keyword>
<feature type="transmembrane region" description="Helical" evidence="9">
    <location>
        <begin position="412"/>
        <end position="434"/>
    </location>
</feature>
<dbReference type="AlphaFoldDB" id="A0A4Q7YQ39"/>
<dbReference type="OrthoDB" id="9808652at2"/>
<dbReference type="PIRSF" id="PIRSF001265">
    <property type="entry name" value="H+-PPase"/>
    <property type="match status" value="1"/>
</dbReference>
<comment type="subunit">
    <text evidence="9">Homodimer.</text>
</comment>
<comment type="function">
    <text evidence="9">Proton pump that utilizes the energy of pyrophosphate hydrolysis as the driving force for proton movement across the membrane. Generates a proton motive force.</text>
</comment>
<feature type="transmembrane region" description="Helical" evidence="9">
    <location>
        <begin position="683"/>
        <end position="702"/>
    </location>
</feature>
<reference evidence="10 11" key="1">
    <citation type="submission" date="2019-02" db="EMBL/GenBank/DDBJ databases">
        <title>Genomic Encyclopedia of Archaeal and Bacterial Type Strains, Phase II (KMG-II): from individual species to whole genera.</title>
        <authorList>
            <person name="Goeker M."/>
        </authorList>
    </citation>
    <scope>NUCLEOTIDE SEQUENCE [LARGE SCALE GENOMIC DNA]</scope>
    <source>
        <strain evidence="10 11">DSM 18101</strain>
    </source>
</reference>
<protein>
    <recommendedName>
        <fullName evidence="9">K(+)-insensitive pyrophosphate-energized proton pump</fullName>
        <ecNumber evidence="9">7.1.3.1</ecNumber>
    </recommendedName>
    <alternativeName>
        <fullName evidence="9">Membrane-bound proton-translocating pyrophosphatase</fullName>
    </alternativeName>
    <alternativeName>
        <fullName evidence="9">Pyrophosphate-energized inorganic pyrophosphatase</fullName>
        <shortName evidence="9">H(+)-PPase</shortName>
    </alternativeName>
</protein>
<keyword evidence="6 9" id="KW-1133">Transmembrane helix</keyword>
<evidence type="ECO:0000313" key="11">
    <source>
        <dbReference type="Proteomes" id="UP000292958"/>
    </source>
</evidence>
<evidence type="ECO:0000256" key="7">
    <source>
        <dbReference type="ARBA" id="ARBA00023065"/>
    </source>
</evidence>
<dbReference type="RefSeq" id="WP_130417748.1">
    <property type="nucleotide sequence ID" value="NZ_SHKW01000001.1"/>
</dbReference>
<keyword evidence="7 9" id="KW-0406">Ion transport</keyword>
<dbReference type="PANTHER" id="PTHR31998">
    <property type="entry name" value="K(+)-INSENSITIVE PYROPHOSPHATE-ENERGIZED PROTON PUMP"/>
    <property type="match status" value="1"/>
</dbReference>
<dbReference type="NCBIfam" id="NF001953">
    <property type="entry name" value="PRK00733.2-1"/>
    <property type="match status" value="1"/>
</dbReference>
<dbReference type="HAMAP" id="MF_01129">
    <property type="entry name" value="PPase_energized_pump"/>
    <property type="match status" value="1"/>
</dbReference>
<dbReference type="NCBIfam" id="NF001960">
    <property type="entry name" value="PRK00733.3-5"/>
    <property type="match status" value="1"/>
</dbReference>
<feature type="transmembrane region" description="Helical" evidence="9">
    <location>
        <begin position="290"/>
        <end position="311"/>
    </location>
</feature>
<dbReference type="GO" id="GO:0012505">
    <property type="term" value="C:endomembrane system"/>
    <property type="evidence" value="ECO:0007669"/>
    <property type="project" value="UniProtKB-SubCell"/>
</dbReference>
<gene>
    <name evidence="9" type="primary">hppA</name>
    <name evidence="10" type="ORF">BDD14_0943</name>
</gene>
<feature type="transmembrane region" description="Helical" evidence="9">
    <location>
        <begin position="658"/>
        <end position="676"/>
    </location>
</feature>
<dbReference type="Proteomes" id="UP000292958">
    <property type="component" value="Unassembled WGS sequence"/>
</dbReference>
<comment type="caution">
    <text evidence="9">Lacks conserved residue(s) required for the propagation of feature annotation.</text>
</comment>
<keyword evidence="4 9" id="KW-0460">Magnesium</keyword>
<feature type="transmembrane region" description="Helical" evidence="9">
    <location>
        <begin position="326"/>
        <end position="346"/>
    </location>
</feature>
<feature type="transmembrane region" description="Helical" evidence="9">
    <location>
        <begin position="446"/>
        <end position="465"/>
    </location>
</feature>
<keyword evidence="8 9" id="KW-0472">Membrane</keyword>
<name>A0A4Q7YQ39_9BACT</name>
<keyword evidence="11" id="KW-1185">Reference proteome</keyword>
<evidence type="ECO:0000256" key="9">
    <source>
        <dbReference type="HAMAP-Rule" id="MF_01129"/>
    </source>
</evidence>
<feature type="transmembrane region" description="Helical" evidence="9">
    <location>
        <begin position="156"/>
        <end position="185"/>
    </location>
</feature>
<comment type="caution">
    <text evidence="10">The sequence shown here is derived from an EMBL/GenBank/DDBJ whole genome shotgun (WGS) entry which is preliminary data.</text>
</comment>
<comment type="cofactor">
    <cofactor evidence="9">
        <name>Mg(2+)</name>
        <dbReference type="ChEBI" id="CHEBI:18420"/>
    </cofactor>
</comment>
<sequence length="769" mass="79761">MHAVSLLAILFQEQVPYTPATGDASDGRIWLWIALGVGMLALVAAVALARTVIAADAGTADMQVISNAIREGAEAFLKRQYRTIGVIAIILAVVLFIGYHMSDRTAPYAVKTVVSFLTGAICSALAGYTGMYCSIRANIRTASAARTSLNLALQMALRGGAVTGLVVVALSLLGIGVLFLLFGGLENPRAVPYQLVGFGFGASLVALFAQLGGGIYTKAADVGADLVGKVEAGIPEDDPRNPAVIADLVGDNVGDCAGRGADLFESTAAENVGAMVLGAALYPVFGIKGILFPLIVHAVNLIASIAGVFVVKCSEHEDPMHALNRGFYLTSGLALLGFAGAVYTMLNGPAVEPLWLLGCGVIGLATAFLFVWITEYYTESIYRPVKSIAEASLTGPATNIISGIAVGMETPAVPVIVISAALLLSYYFGVRGLAGIVGISEYEKGIYGTAIATMGMLSCAAYILAMDTFGPITDNAGGIIEMSHQPHEIRERTDKLDSAGNTTKALTKGYAIGSASLAAFLLFSAYLEEIKTIVTDKVLSAGGYMPAGWSFTDINLAQVPVFVGALLGAMLTYLFSSLAIKAVGRTAQMVVQDVRAQFRENPGIMAGTSKPDYGRCVHIVTGAALREMVVPGLLAVGLPVAVGLIFRHLSPSYHANTTVYAPGTILPVPAIAGHAVNLAGAEAVAGLLMVGTISGVLLAMLMNNGGGAWDNAKKFIETGQYGGKKSEAHKAAVVGDTVGDPFKDTAGPSLHVLIKLLATITLVLAPLFV</sequence>
<dbReference type="GO" id="GO:0004427">
    <property type="term" value="F:inorganic diphosphate phosphatase activity"/>
    <property type="evidence" value="ECO:0007669"/>
    <property type="project" value="UniProtKB-UniRule"/>
</dbReference>
<evidence type="ECO:0000256" key="1">
    <source>
        <dbReference type="ARBA" id="ARBA00004127"/>
    </source>
</evidence>
<evidence type="ECO:0000256" key="3">
    <source>
        <dbReference type="ARBA" id="ARBA00022692"/>
    </source>
</evidence>
<feature type="transmembrane region" description="Helical" evidence="9">
    <location>
        <begin position="353"/>
        <end position="373"/>
    </location>
</feature>
<dbReference type="GO" id="GO:0005886">
    <property type="term" value="C:plasma membrane"/>
    <property type="evidence" value="ECO:0007669"/>
    <property type="project" value="UniProtKB-SubCell"/>
</dbReference>
<comment type="subcellular location">
    <subcellularLocation>
        <location evidence="9">Cell membrane</location>
        <topology evidence="9">Multi-pass membrane protein</topology>
    </subcellularLocation>
    <subcellularLocation>
        <location evidence="1">Endomembrane system</location>
        <topology evidence="1">Multi-pass membrane protein</topology>
    </subcellularLocation>
</comment>
<feature type="site" description="Determinant of potassium independence" evidence="9">
    <location>
        <position position="504"/>
    </location>
</feature>
<dbReference type="EC" id="7.1.3.1" evidence="9"/>
<feature type="transmembrane region" description="Helical" evidence="9">
    <location>
        <begin position="559"/>
        <end position="580"/>
    </location>
</feature>
<evidence type="ECO:0000256" key="5">
    <source>
        <dbReference type="ARBA" id="ARBA00022967"/>
    </source>
</evidence>
<evidence type="ECO:0000256" key="4">
    <source>
        <dbReference type="ARBA" id="ARBA00022842"/>
    </source>
</evidence>
<feature type="transmembrane region" description="Helical" evidence="9">
    <location>
        <begin position="750"/>
        <end position="768"/>
    </location>
</feature>
<evidence type="ECO:0000313" key="10">
    <source>
        <dbReference type="EMBL" id="RZU39558.1"/>
    </source>
</evidence>
<dbReference type="Pfam" id="PF03030">
    <property type="entry name" value="H_PPase"/>
    <property type="match status" value="1"/>
</dbReference>
<feature type="transmembrane region" description="Helical" evidence="9">
    <location>
        <begin position="191"/>
        <end position="209"/>
    </location>
</feature>
<evidence type="ECO:0000256" key="8">
    <source>
        <dbReference type="ARBA" id="ARBA00023136"/>
    </source>
</evidence>
<dbReference type="NCBIfam" id="TIGR01104">
    <property type="entry name" value="V_PPase"/>
    <property type="match status" value="1"/>
</dbReference>
<accession>A0A4Q7YQ39</accession>
<keyword evidence="3 9" id="KW-0812">Transmembrane</keyword>
<comment type="similarity">
    <text evidence="9">Belongs to the H(+)-translocating pyrophosphatase (TC 3.A.10) family. K(+)-insensitive subfamily.</text>
</comment>
<keyword evidence="9" id="KW-0375">Hydrogen ion transport</keyword>
<feature type="transmembrane region" description="Helical" evidence="9">
    <location>
        <begin position="30"/>
        <end position="53"/>
    </location>
</feature>
<comment type="catalytic activity">
    <reaction evidence="9">
        <text>diphosphate + H2O + H(+)(in) = 2 phosphate + 2 H(+)(out)</text>
        <dbReference type="Rhea" id="RHEA:13973"/>
        <dbReference type="ChEBI" id="CHEBI:15377"/>
        <dbReference type="ChEBI" id="CHEBI:15378"/>
        <dbReference type="ChEBI" id="CHEBI:33019"/>
        <dbReference type="ChEBI" id="CHEBI:43474"/>
        <dbReference type="EC" id="7.1.3.1"/>
    </reaction>
</comment>
<organism evidence="10 11">
    <name type="scientific">Edaphobacter modestus</name>
    <dbReference type="NCBI Taxonomy" id="388466"/>
    <lineage>
        <taxon>Bacteria</taxon>
        <taxon>Pseudomonadati</taxon>
        <taxon>Acidobacteriota</taxon>
        <taxon>Terriglobia</taxon>
        <taxon>Terriglobales</taxon>
        <taxon>Acidobacteriaceae</taxon>
        <taxon>Edaphobacter</taxon>
    </lineage>
</organism>
<feature type="transmembrane region" description="Helical" evidence="9">
    <location>
        <begin position="113"/>
        <end position="135"/>
    </location>
</feature>
<dbReference type="GO" id="GO:0000287">
    <property type="term" value="F:magnesium ion binding"/>
    <property type="evidence" value="ECO:0007669"/>
    <property type="project" value="UniProtKB-UniRule"/>
</dbReference>
<feature type="transmembrane region" description="Helical" evidence="9">
    <location>
        <begin position="628"/>
        <end position="646"/>
    </location>
</feature>
<evidence type="ECO:0000256" key="2">
    <source>
        <dbReference type="ARBA" id="ARBA00022448"/>
    </source>
</evidence>
<keyword evidence="2 9" id="KW-0813">Transport</keyword>
<proteinExistence type="inferred from homology"/>
<feature type="transmembrane region" description="Helical" evidence="9">
    <location>
        <begin position="83"/>
        <end position="101"/>
    </location>
</feature>
<keyword evidence="9" id="KW-1003">Cell membrane</keyword>
<dbReference type="GO" id="GO:0009678">
    <property type="term" value="F:diphosphate hydrolysis-driven proton transmembrane transporter activity"/>
    <property type="evidence" value="ECO:0007669"/>
    <property type="project" value="UniProtKB-UniRule"/>
</dbReference>